<keyword evidence="1" id="KW-0812">Transmembrane</keyword>
<gene>
    <name evidence="2" type="ORF">L207DRAFT_589192</name>
</gene>
<evidence type="ECO:0000313" key="3">
    <source>
        <dbReference type="Proteomes" id="UP000235786"/>
    </source>
</evidence>
<dbReference type="EMBL" id="KZ613955">
    <property type="protein sequence ID" value="PMD33634.1"/>
    <property type="molecule type" value="Genomic_DNA"/>
</dbReference>
<protein>
    <submittedName>
        <fullName evidence="2">Uncharacterized protein</fullName>
    </submittedName>
</protein>
<dbReference type="Proteomes" id="UP000235786">
    <property type="component" value="Unassembled WGS sequence"/>
</dbReference>
<name>A0A2J6R536_HYAVF</name>
<keyword evidence="1" id="KW-1133">Transmembrane helix</keyword>
<sequence length="52" mass="5592">MSFNDLIATLSFVVSILGTIATIISAIFAYQGLKQLQAFSESSNYLIEPPAP</sequence>
<proteinExistence type="predicted"/>
<dbReference type="AlphaFoldDB" id="A0A2J6R536"/>
<reference evidence="2 3" key="1">
    <citation type="submission" date="2016-04" db="EMBL/GenBank/DDBJ databases">
        <title>A degradative enzymes factory behind the ericoid mycorrhizal symbiosis.</title>
        <authorList>
            <consortium name="DOE Joint Genome Institute"/>
            <person name="Martino E."/>
            <person name="Morin E."/>
            <person name="Grelet G."/>
            <person name="Kuo A."/>
            <person name="Kohler A."/>
            <person name="Daghino S."/>
            <person name="Barry K."/>
            <person name="Choi C."/>
            <person name="Cichocki N."/>
            <person name="Clum A."/>
            <person name="Copeland A."/>
            <person name="Hainaut M."/>
            <person name="Haridas S."/>
            <person name="Labutti K."/>
            <person name="Lindquist E."/>
            <person name="Lipzen A."/>
            <person name="Khouja H.-R."/>
            <person name="Murat C."/>
            <person name="Ohm R."/>
            <person name="Olson A."/>
            <person name="Spatafora J."/>
            <person name="Veneault-Fourrey C."/>
            <person name="Henrissat B."/>
            <person name="Grigoriev I."/>
            <person name="Martin F."/>
            <person name="Perotto S."/>
        </authorList>
    </citation>
    <scope>NUCLEOTIDE SEQUENCE [LARGE SCALE GENOMIC DNA]</scope>
    <source>
        <strain evidence="2 3">F</strain>
    </source>
</reference>
<accession>A0A2J6R536</accession>
<organism evidence="2 3">
    <name type="scientific">Hyaloscypha variabilis (strain UAMH 11265 / GT02V1 / F)</name>
    <name type="common">Meliniomyces variabilis</name>
    <dbReference type="NCBI Taxonomy" id="1149755"/>
    <lineage>
        <taxon>Eukaryota</taxon>
        <taxon>Fungi</taxon>
        <taxon>Dikarya</taxon>
        <taxon>Ascomycota</taxon>
        <taxon>Pezizomycotina</taxon>
        <taxon>Leotiomycetes</taxon>
        <taxon>Helotiales</taxon>
        <taxon>Hyaloscyphaceae</taxon>
        <taxon>Hyaloscypha</taxon>
        <taxon>Hyaloscypha variabilis</taxon>
    </lineage>
</organism>
<evidence type="ECO:0000313" key="2">
    <source>
        <dbReference type="EMBL" id="PMD33634.1"/>
    </source>
</evidence>
<keyword evidence="1" id="KW-0472">Membrane</keyword>
<feature type="transmembrane region" description="Helical" evidence="1">
    <location>
        <begin position="6"/>
        <end position="30"/>
    </location>
</feature>
<keyword evidence="3" id="KW-1185">Reference proteome</keyword>
<evidence type="ECO:0000256" key="1">
    <source>
        <dbReference type="SAM" id="Phobius"/>
    </source>
</evidence>